<dbReference type="Pfam" id="PF13717">
    <property type="entry name" value="Zn_ribbon_4"/>
    <property type="match status" value="1"/>
</dbReference>
<gene>
    <name evidence="4" type="ORF">F0L46_16680</name>
</gene>
<dbReference type="EMBL" id="VUOA01000029">
    <property type="protein sequence ID" value="KAA2236013.1"/>
    <property type="molecule type" value="Genomic_DNA"/>
</dbReference>
<name>A0A5B2V939_9HYPH</name>
<dbReference type="OrthoDB" id="7159357at2"/>
<evidence type="ECO:0000256" key="2">
    <source>
        <dbReference type="SAM" id="Phobius"/>
    </source>
</evidence>
<dbReference type="RefSeq" id="WP_149819591.1">
    <property type="nucleotide sequence ID" value="NZ_VUOA01000029.1"/>
</dbReference>
<keyword evidence="5" id="KW-1185">Reference proteome</keyword>
<dbReference type="AlphaFoldDB" id="A0A5B2V939"/>
<evidence type="ECO:0000313" key="4">
    <source>
        <dbReference type="EMBL" id="KAA2236013.1"/>
    </source>
</evidence>
<protein>
    <recommendedName>
        <fullName evidence="3">Zinc finger/thioredoxin putative domain-containing protein</fullName>
    </recommendedName>
</protein>
<sequence>MLIVCPSCASEYTIDPAHVRPEGRTVRCAGCRTTFRVEPAAEADLSPDDWSRLLDEAGVPPAAGALSVDASAAREAPPPAPKPKGTRRLPSAAGLAARLASPLRRVPASLVLALALAAIVTGLLAQRMAVVRLVPATARLYAAIGLPVNLRGLELRAVASQVTGTGSELVLTVEGEIANPSARAVDVPQLLIALLAGDGQALYTWTSEPPRKSLEGGETTRFRARLAAPPLEGRDVLVRFAPAIGGAVAAR</sequence>
<reference evidence="4 5" key="1">
    <citation type="submission" date="2019-09" db="EMBL/GenBank/DDBJ databases">
        <title>Salinarimonas rosea gen. nov., sp. nov., a new member of the a-2 subgroup of the Proteobacteria.</title>
        <authorList>
            <person name="Liu J."/>
        </authorList>
    </citation>
    <scope>NUCLEOTIDE SEQUENCE [LARGE SCALE GENOMIC DNA]</scope>
    <source>
        <strain evidence="4 5">BN140002</strain>
    </source>
</reference>
<feature type="transmembrane region" description="Helical" evidence="2">
    <location>
        <begin position="106"/>
        <end position="125"/>
    </location>
</feature>
<evidence type="ECO:0000259" key="3">
    <source>
        <dbReference type="Pfam" id="PF13717"/>
    </source>
</evidence>
<keyword evidence="2" id="KW-1133">Transmembrane helix</keyword>
<keyword evidence="2" id="KW-0812">Transmembrane</keyword>
<evidence type="ECO:0000313" key="5">
    <source>
        <dbReference type="Proteomes" id="UP000323142"/>
    </source>
</evidence>
<dbReference type="InterPro" id="IPR011723">
    <property type="entry name" value="Znf/thioredoxin_put"/>
</dbReference>
<reference evidence="4 5" key="2">
    <citation type="submission" date="2019-09" db="EMBL/GenBank/DDBJ databases">
        <authorList>
            <person name="Jin C."/>
        </authorList>
    </citation>
    <scope>NUCLEOTIDE SEQUENCE [LARGE SCALE GENOMIC DNA]</scope>
    <source>
        <strain evidence="4 5">BN140002</strain>
    </source>
</reference>
<evidence type="ECO:0000256" key="1">
    <source>
        <dbReference type="SAM" id="MobiDB-lite"/>
    </source>
</evidence>
<comment type="caution">
    <text evidence="4">The sequence shown here is derived from an EMBL/GenBank/DDBJ whole genome shotgun (WGS) entry which is preliminary data.</text>
</comment>
<feature type="domain" description="Zinc finger/thioredoxin putative" evidence="3">
    <location>
        <begin position="1"/>
        <end position="36"/>
    </location>
</feature>
<accession>A0A5B2V939</accession>
<proteinExistence type="predicted"/>
<dbReference type="NCBIfam" id="TIGR02098">
    <property type="entry name" value="MJ0042_CXXC"/>
    <property type="match status" value="1"/>
</dbReference>
<organism evidence="4 5">
    <name type="scientific">Salinarimonas soli</name>
    <dbReference type="NCBI Taxonomy" id="1638099"/>
    <lineage>
        <taxon>Bacteria</taxon>
        <taxon>Pseudomonadati</taxon>
        <taxon>Pseudomonadota</taxon>
        <taxon>Alphaproteobacteria</taxon>
        <taxon>Hyphomicrobiales</taxon>
        <taxon>Salinarimonadaceae</taxon>
        <taxon>Salinarimonas</taxon>
    </lineage>
</organism>
<dbReference type="Proteomes" id="UP000323142">
    <property type="component" value="Unassembled WGS sequence"/>
</dbReference>
<feature type="region of interest" description="Disordered" evidence="1">
    <location>
        <begin position="68"/>
        <end position="89"/>
    </location>
</feature>
<keyword evidence="2" id="KW-0472">Membrane</keyword>